<dbReference type="EMBL" id="JARULZ010000002">
    <property type="protein sequence ID" value="MEH0638659.1"/>
    <property type="molecule type" value="Genomic_DNA"/>
</dbReference>
<protein>
    <submittedName>
        <fullName evidence="1">Uncharacterized protein</fullName>
    </submittedName>
</protein>
<keyword evidence="2" id="KW-1185">Reference proteome</keyword>
<evidence type="ECO:0000313" key="1">
    <source>
        <dbReference type="EMBL" id="MEH0638659.1"/>
    </source>
</evidence>
<gene>
    <name evidence="1" type="ORF">QBA35_36225</name>
</gene>
<organism evidence="1 2">
    <name type="scientific">Streptomyces bottropensis</name>
    <dbReference type="NCBI Taxonomy" id="42235"/>
    <lineage>
        <taxon>Bacteria</taxon>
        <taxon>Bacillati</taxon>
        <taxon>Actinomycetota</taxon>
        <taxon>Actinomycetes</taxon>
        <taxon>Kitasatosporales</taxon>
        <taxon>Streptomycetaceae</taxon>
        <taxon>Streptomyces</taxon>
    </lineage>
</organism>
<proteinExistence type="predicted"/>
<evidence type="ECO:0000313" key="2">
    <source>
        <dbReference type="Proteomes" id="UP001310290"/>
    </source>
</evidence>
<comment type="caution">
    <text evidence="1">The sequence shown here is derived from an EMBL/GenBank/DDBJ whole genome shotgun (WGS) entry which is preliminary data.</text>
</comment>
<dbReference type="Proteomes" id="UP001310290">
    <property type="component" value="Unassembled WGS sequence"/>
</dbReference>
<name>A0ABU8AZE8_9ACTN</name>
<dbReference type="RefSeq" id="WP_334661643.1">
    <property type="nucleotide sequence ID" value="NZ_JARULZ010000002.1"/>
</dbReference>
<reference evidence="1" key="1">
    <citation type="submission" date="2023-04" db="EMBL/GenBank/DDBJ databases">
        <title>Genomic diversity of scab-causing Streptomyces spp. in the province of Quebec, Canada.</title>
        <authorList>
            <person name="Biessy A."/>
            <person name="Cadieux M."/>
            <person name="Ciotola M."/>
            <person name="Filion M."/>
        </authorList>
    </citation>
    <scope>NUCLEOTIDE SEQUENCE</scope>
    <source>
        <strain evidence="1">B21-115</strain>
    </source>
</reference>
<sequence>MTGPSTPTGHDGLYPAGLVVLAHQRLSDIIEAAAAAAYTDRVHGWRNLHPGDDPSEVIHRIPRAVHTHGVDIGIGTHR</sequence>
<accession>A0ABU8AZE8</accession>